<keyword evidence="2" id="KW-0238">DNA-binding</keyword>
<organism evidence="5 6">
    <name type="scientific">Leucobacter soli</name>
    <dbReference type="NCBI Taxonomy" id="2812850"/>
    <lineage>
        <taxon>Bacteria</taxon>
        <taxon>Bacillati</taxon>
        <taxon>Actinomycetota</taxon>
        <taxon>Actinomycetes</taxon>
        <taxon>Micrococcales</taxon>
        <taxon>Microbacteriaceae</taxon>
        <taxon>Leucobacter</taxon>
    </lineage>
</organism>
<dbReference type="Pfam" id="PF12833">
    <property type="entry name" value="HTH_18"/>
    <property type="match status" value="1"/>
</dbReference>
<dbReference type="InterPro" id="IPR018060">
    <property type="entry name" value="HTH_AraC"/>
</dbReference>
<dbReference type="PANTHER" id="PTHR46796">
    <property type="entry name" value="HTH-TYPE TRANSCRIPTIONAL ACTIVATOR RHAS-RELATED"/>
    <property type="match status" value="1"/>
</dbReference>
<evidence type="ECO:0000256" key="1">
    <source>
        <dbReference type="ARBA" id="ARBA00023015"/>
    </source>
</evidence>
<evidence type="ECO:0000313" key="6">
    <source>
        <dbReference type="Proteomes" id="UP000693892"/>
    </source>
</evidence>
<dbReference type="EMBL" id="CAJVAP010000003">
    <property type="protein sequence ID" value="CAG7600384.1"/>
    <property type="molecule type" value="Genomic_DNA"/>
</dbReference>
<gene>
    <name evidence="5" type="ORF">LEUCIP111803_00383</name>
</gene>
<dbReference type="GO" id="GO:0003700">
    <property type="term" value="F:DNA-binding transcription factor activity"/>
    <property type="evidence" value="ECO:0007669"/>
    <property type="project" value="InterPro"/>
</dbReference>
<dbReference type="Proteomes" id="UP000693892">
    <property type="component" value="Unassembled WGS sequence"/>
</dbReference>
<dbReference type="RefSeq" id="WP_218114033.1">
    <property type="nucleotide sequence ID" value="NZ_CAJVAP010000003.1"/>
</dbReference>
<dbReference type="PANTHER" id="PTHR46796:SF6">
    <property type="entry name" value="ARAC SUBFAMILY"/>
    <property type="match status" value="1"/>
</dbReference>
<dbReference type="InterPro" id="IPR035418">
    <property type="entry name" value="AraC-bd_2"/>
</dbReference>
<evidence type="ECO:0000313" key="5">
    <source>
        <dbReference type="EMBL" id="CAG7600384.1"/>
    </source>
</evidence>
<keyword evidence="1" id="KW-0805">Transcription regulation</keyword>
<protein>
    <recommendedName>
        <fullName evidence="4">HTH araC/xylS-type domain-containing protein</fullName>
    </recommendedName>
</protein>
<dbReference type="InterPro" id="IPR050204">
    <property type="entry name" value="AraC_XylS_family_regulators"/>
</dbReference>
<keyword evidence="3" id="KW-0804">Transcription</keyword>
<sequence length="323" mass="35329">MRRDVAYFPPREYRDPRAWAIAAPRLIQAAAIAPFGAGEGFRLRAEAASLGGIRLAHLESGPYVHERAGKSAESSEPSFTLTLQRRGVSRIEQGGRTIELAPDDFTITDSSRPYRREYPTENTVLVILFPQRMLAIPPRSLAHLVGTSLSGREGLGAIASRLLGGVADHLAALREPLGLAMVDSVLDVVSTLLAARALGDDQADAPVWQLLEIRDYIMDHLDDPELAPASIARANFISERRLHHLFQGSGSTVGAWIRGRRLEMCRRDLTDPAAASRTVREVGEQWGFTNQTHFARAFRAAYGCSPSEARAAGTIAHEGEFEL</sequence>
<accession>A0A916JST5</accession>
<evidence type="ECO:0000256" key="3">
    <source>
        <dbReference type="ARBA" id="ARBA00023163"/>
    </source>
</evidence>
<dbReference type="AlphaFoldDB" id="A0A916JST5"/>
<comment type="caution">
    <text evidence="5">The sequence shown here is derived from an EMBL/GenBank/DDBJ whole genome shotgun (WGS) entry which is preliminary data.</text>
</comment>
<evidence type="ECO:0000259" key="4">
    <source>
        <dbReference type="PROSITE" id="PS01124"/>
    </source>
</evidence>
<reference evidence="5" key="1">
    <citation type="submission" date="2021-06" db="EMBL/GenBank/DDBJ databases">
        <authorList>
            <person name="Criscuolo A."/>
        </authorList>
    </citation>
    <scope>NUCLEOTIDE SEQUENCE</scope>
    <source>
        <strain evidence="5">CIP111803</strain>
    </source>
</reference>
<dbReference type="GO" id="GO:0043565">
    <property type="term" value="F:sequence-specific DNA binding"/>
    <property type="evidence" value="ECO:0007669"/>
    <property type="project" value="InterPro"/>
</dbReference>
<proteinExistence type="predicted"/>
<feature type="domain" description="HTH araC/xylS-type" evidence="4">
    <location>
        <begin position="211"/>
        <end position="312"/>
    </location>
</feature>
<dbReference type="Pfam" id="PF14525">
    <property type="entry name" value="AraC_binding_2"/>
    <property type="match status" value="1"/>
</dbReference>
<dbReference type="PROSITE" id="PS01124">
    <property type="entry name" value="HTH_ARAC_FAMILY_2"/>
    <property type="match status" value="1"/>
</dbReference>
<name>A0A916JST5_9MICO</name>
<keyword evidence="6" id="KW-1185">Reference proteome</keyword>
<dbReference type="SMART" id="SM00342">
    <property type="entry name" value="HTH_ARAC"/>
    <property type="match status" value="1"/>
</dbReference>
<evidence type="ECO:0000256" key="2">
    <source>
        <dbReference type="ARBA" id="ARBA00023125"/>
    </source>
</evidence>